<organism evidence="2 3">
    <name type="scientific">Ancylobacter novellus</name>
    <name type="common">Thiobacillus novellus</name>
    <dbReference type="NCBI Taxonomy" id="921"/>
    <lineage>
        <taxon>Bacteria</taxon>
        <taxon>Pseudomonadati</taxon>
        <taxon>Pseudomonadota</taxon>
        <taxon>Alphaproteobacteria</taxon>
        <taxon>Hyphomicrobiales</taxon>
        <taxon>Xanthobacteraceae</taxon>
        <taxon>Ancylobacter</taxon>
    </lineage>
</organism>
<accession>A0A2W5KFJ2</accession>
<dbReference type="Proteomes" id="UP000249577">
    <property type="component" value="Unassembled WGS sequence"/>
</dbReference>
<dbReference type="Gene3D" id="3.60.15.10">
    <property type="entry name" value="Ribonuclease Z/Hydroxyacylglutathione hydrolase-like"/>
    <property type="match status" value="1"/>
</dbReference>
<dbReference type="Pfam" id="PF12706">
    <property type="entry name" value="Lactamase_B_2"/>
    <property type="match status" value="1"/>
</dbReference>
<gene>
    <name evidence="2" type="ORF">DI565_12360</name>
</gene>
<feature type="domain" description="Metallo-beta-lactamase" evidence="1">
    <location>
        <begin position="111"/>
        <end position="312"/>
    </location>
</feature>
<protein>
    <recommendedName>
        <fullName evidence="1">Metallo-beta-lactamase domain-containing protein</fullName>
    </recommendedName>
</protein>
<dbReference type="SUPFAM" id="SSF56281">
    <property type="entry name" value="Metallo-hydrolase/oxidoreductase"/>
    <property type="match status" value="1"/>
</dbReference>
<dbReference type="AlphaFoldDB" id="A0A2W5KFJ2"/>
<dbReference type="PANTHER" id="PTHR15032:SF4">
    <property type="entry name" value="N-ACYL-PHOSPHATIDYLETHANOLAMINE-HYDROLYZING PHOSPHOLIPASE D"/>
    <property type="match status" value="1"/>
</dbReference>
<dbReference type="EMBL" id="QFPN01000006">
    <property type="protein sequence ID" value="PZQ14218.1"/>
    <property type="molecule type" value="Genomic_DNA"/>
</dbReference>
<dbReference type="GO" id="GO:0005737">
    <property type="term" value="C:cytoplasm"/>
    <property type="evidence" value="ECO:0007669"/>
    <property type="project" value="TreeGrafter"/>
</dbReference>
<dbReference type="PANTHER" id="PTHR15032">
    <property type="entry name" value="N-ACYL-PHOSPHATIDYLETHANOLAMINE-HYDROLYZING PHOSPHOLIPASE D"/>
    <property type="match status" value="1"/>
</dbReference>
<evidence type="ECO:0000313" key="2">
    <source>
        <dbReference type="EMBL" id="PZQ14218.1"/>
    </source>
</evidence>
<evidence type="ECO:0000259" key="1">
    <source>
        <dbReference type="Pfam" id="PF12706"/>
    </source>
</evidence>
<dbReference type="InterPro" id="IPR001279">
    <property type="entry name" value="Metallo-B-lactamas"/>
</dbReference>
<sequence>MTRRKLLSFLAVPGLAGLGGPAWWSWSQNRNPYYDGPPSDHFDGVRFFNPEHRWSKTFGDALRGVWFSDKAEWPKSRPGRIDRPPARVEGAGLRVSAVGHATHLIQAAGLNILTDPVWSERCSPVSFAGPKRVTPPGIVFDDLPKIDAVLLSHNHYDHMDVETLSRLAARDAPRVITPLGNDAILKRHDPAIRAEPYDWDARVELSEAVSATLLPAYHWSARGVTDRRKALWCAFALDLGPAGRVYVAGDTALVQGATFRAARAEHGPFRLAILPIGAYEPRWFMKDQHMNAEEAVTAFGLLGAEAAVGCHWGVFQLTAEAIDAPAEQLAATLEARVIEPDRFRAMRPGDVWESAEAGA</sequence>
<evidence type="ECO:0000313" key="3">
    <source>
        <dbReference type="Proteomes" id="UP000249577"/>
    </source>
</evidence>
<name>A0A2W5KFJ2_ANCNO</name>
<comment type="caution">
    <text evidence="2">The sequence shown here is derived from an EMBL/GenBank/DDBJ whole genome shotgun (WGS) entry which is preliminary data.</text>
</comment>
<proteinExistence type="predicted"/>
<reference evidence="2 3" key="1">
    <citation type="submission" date="2017-08" db="EMBL/GenBank/DDBJ databases">
        <title>Infants hospitalized years apart are colonized by the same room-sourced microbial strains.</title>
        <authorList>
            <person name="Brooks B."/>
            <person name="Olm M.R."/>
            <person name="Firek B.A."/>
            <person name="Baker R."/>
            <person name="Thomas B.C."/>
            <person name="Morowitz M.J."/>
            <person name="Banfield J.F."/>
        </authorList>
    </citation>
    <scope>NUCLEOTIDE SEQUENCE [LARGE SCALE GENOMIC DNA]</scope>
    <source>
        <strain evidence="2">S2_005_003_R2_43</strain>
    </source>
</reference>
<dbReference type="InterPro" id="IPR036866">
    <property type="entry name" value="RibonucZ/Hydroxyglut_hydro"/>
</dbReference>